<dbReference type="SMART" id="SM00490">
    <property type="entry name" value="HELICc"/>
    <property type="match status" value="1"/>
</dbReference>
<dbReference type="SUPFAM" id="SSF52540">
    <property type="entry name" value="P-loop containing nucleoside triphosphate hydrolases"/>
    <property type="match status" value="1"/>
</dbReference>
<reference evidence="9 10" key="1">
    <citation type="submission" date="2023-04" db="EMBL/GenBank/DDBJ databases">
        <title>A novel bacteria isolated from coastal sediment.</title>
        <authorList>
            <person name="Liu X.-J."/>
            <person name="Du Z.-J."/>
        </authorList>
    </citation>
    <scope>NUCLEOTIDE SEQUENCE [LARGE SCALE GENOMIC DNA]</scope>
    <source>
        <strain evidence="9 10">SDUM461004</strain>
    </source>
</reference>
<evidence type="ECO:0000256" key="4">
    <source>
        <dbReference type="ARBA" id="ARBA00022840"/>
    </source>
</evidence>
<accession>A0ABU1AEP1</accession>
<evidence type="ECO:0000313" key="9">
    <source>
        <dbReference type="EMBL" id="MDQ8193124.1"/>
    </source>
</evidence>
<evidence type="ECO:0000259" key="7">
    <source>
        <dbReference type="PROSITE" id="PS51194"/>
    </source>
</evidence>
<dbReference type="Gene3D" id="3.40.50.300">
    <property type="entry name" value="P-loop containing nucleotide triphosphate hydrolases"/>
    <property type="match status" value="2"/>
</dbReference>
<dbReference type="CDD" id="cd00268">
    <property type="entry name" value="DEADc"/>
    <property type="match status" value="1"/>
</dbReference>
<feature type="domain" description="DEAD-box RNA helicase Q" evidence="8">
    <location>
        <begin position="2"/>
        <end position="30"/>
    </location>
</feature>
<sequence>MPTFQSLGLSDALVAELARLHIHTPSDIQTQAYATLSAHKNAWLSAPTGSGKTLAYLLPLLNQLDVVATDLQVMILAPTQELAVQIHDSIRQLDATGKLAIRSQLLIGNASAKRQKEKLKKKPHIIVGSCGRMLELANSGKLKLHKCQAVCIDEADNLLAEDHIEDLEALLKKMPRDRQLIFASATVKSDTFRNAEFIGKSVQWISGQAIASDTEIEHVYIESSFHRKIDTLGKLLRHLQPECALIFTHRNVTAEEVDGGLEKYDLSHTVLHGDMSKFDRQMAMKQFRKGTARVLIASDIAARGLDIKGLTHIINFDLPSQSDDYLHRAGRTGRMGAVGTAISIVTDQELRLIQRYERDLCITINMLKPIT</sequence>
<dbReference type="InterPro" id="IPR014014">
    <property type="entry name" value="RNA_helicase_DEAD_Q_motif"/>
</dbReference>
<evidence type="ECO:0000256" key="3">
    <source>
        <dbReference type="ARBA" id="ARBA00022806"/>
    </source>
</evidence>
<dbReference type="EMBL" id="JARXIC010000002">
    <property type="protein sequence ID" value="MDQ8193124.1"/>
    <property type="molecule type" value="Genomic_DNA"/>
</dbReference>
<dbReference type="CDD" id="cd18787">
    <property type="entry name" value="SF2_C_DEAD"/>
    <property type="match status" value="1"/>
</dbReference>
<evidence type="ECO:0000256" key="5">
    <source>
        <dbReference type="PROSITE-ProRule" id="PRU00552"/>
    </source>
</evidence>
<organism evidence="9 10">
    <name type="scientific">Thalassobacterium sedimentorum</name>
    <dbReference type="NCBI Taxonomy" id="3041258"/>
    <lineage>
        <taxon>Bacteria</taxon>
        <taxon>Pseudomonadati</taxon>
        <taxon>Verrucomicrobiota</taxon>
        <taxon>Opitutia</taxon>
        <taxon>Puniceicoccales</taxon>
        <taxon>Coraliomargaritaceae</taxon>
        <taxon>Thalassobacterium</taxon>
    </lineage>
</organism>
<dbReference type="GO" id="GO:0016787">
    <property type="term" value="F:hydrolase activity"/>
    <property type="evidence" value="ECO:0007669"/>
    <property type="project" value="UniProtKB-KW"/>
</dbReference>
<feature type="domain" description="Helicase C-terminal" evidence="7">
    <location>
        <begin position="231"/>
        <end position="371"/>
    </location>
</feature>
<gene>
    <name evidence="9" type="ORF">QEH59_01710</name>
</gene>
<dbReference type="PROSITE" id="PS51195">
    <property type="entry name" value="Q_MOTIF"/>
    <property type="match status" value="1"/>
</dbReference>
<keyword evidence="10" id="KW-1185">Reference proteome</keyword>
<dbReference type="InterPro" id="IPR001650">
    <property type="entry name" value="Helicase_C-like"/>
</dbReference>
<keyword evidence="3 9" id="KW-0347">Helicase</keyword>
<dbReference type="SMART" id="SM00487">
    <property type="entry name" value="DEXDc"/>
    <property type="match status" value="1"/>
</dbReference>
<dbReference type="Pfam" id="PF00270">
    <property type="entry name" value="DEAD"/>
    <property type="match status" value="1"/>
</dbReference>
<dbReference type="InterPro" id="IPR044742">
    <property type="entry name" value="DEAD/DEAH_RhlB"/>
</dbReference>
<dbReference type="PROSITE" id="PS51192">
    <property type="entry name" value="HELICASE_ATP_BIND_1"/>
    <property type="match status" value="1"/>
</dbReference>
<protein>
    <submittedName>
        <fullName evidence="9">DEAD/DEAH box helicase</fullName>
        <ecNumber evidence="9">3.6.4.-</ecNumber>
    </submittedName>
</protein>
<dbReference type="InterPro" id="IPR014001">
    <property type="entry name" value="Helicase_ATP-bd"/>
</dbReference>
<dbReference type="PROSITE" id="PS51194">
    <property type="entry name" value="HELICASE_CTER"/>
    <property type="match status" value="1"/>
</dbReference>
<evidence type="ECO:0000256" key="2">
    <source>
        <dbReference type="ARBA" id="ARBA00022801"/>
    </source>
</evidence>
<feature type="domain" description="Helicase ATP-binding" evidence="6">
    <location>
        <begin position="33"/>
        <end position="205"/>
    </location>
</feature>
<feature type="short sequence motif" description="Q motif" evidence="5">
    <location>
        <begin position="2"/>
        <end position="30"/>
    </location>
</feature>
<dbReference type="PANTHER" id="PTHR47963">
    <property type="entry name" value="DEAD-BOX ATP-DEPENDENT RNA HELICASE 47, MITOCHONDRIAL"/>
    <property type="match status" value="1"/>
</dbReference>
<comment type="caution">
    <text evidence="9">The sequence shown here is derived from an EMBL/GenBank/DDBJ whole genome shotgun (WGS) entry which is preliminary data.</text>
</comment>
<dbReference type="InterPro" id="IPR050547">
    <property type="entry name" value="DEAD_box_RNA_helicases"/>
</dbReference>
<keyword evidence="2 9" id="KW-0378">Hydrolase</keyword>
<dbReference type="RefSeq" id="WP_308983632.1">
    <property type="nucleotide sequence ID" value="NZ_JARXIC010000002.1"/>
</dbReference>
<dbReference type="Pfam" id="PF00271">
    <property type="entry name" value="Helicase_C"/>
    <property type="match status" value="1"/>
</dbReference>
<dbReference type="InterPro" id="IPR027417">
    <property type="entry name" value="P-loop_NTPase"/>
</dbReference>
<evidence type="ECO:0000259" key="6">
    <source>
        <dbReference type="PROSITE" id="PS51192"/>
    </source>
</evidence>
<keyword evidence="4" id="KW-0067">ATP-binding</keyword>
<dbReference type="EC" id="3.6.4.-" evidence="9"/>
<dbReference type="InterPro" id="IPR011545">
    <property type="entry name" value="DEAD/DEAH_box_helicase_dom"/>
</dbReference>
<proteinExistence type="predicted"/>
<keyword evidence="1" id="KW-0547">Nucleotide-binding</keyword>
<dbReference type="PANTHER" id="PTHR47963:SF7">
    <property type="entry name" value="ATP-DEPENDENT RNA HELICASE YFML-RELATED"/>
    <property type="match status" value="1"/>
</dbReference>
<dbReference type="Proteomes" id="UP001243717">
    <property type="component" value="Unassembled WGS sequence"/>
</dbReference>
<evidence type="ECO:0000256" key="1">
    <source>
        <dbReference type="ARBA" id="ARBA00022741"/>
    </source>
</evidence>
<evidence type="ECO:0000313" key="10">
    <source>
        <dbReference type="Proteomes" id="UP001243717"/>
    </source>
</evidence>
<dbReference type="GO" id="GO:0004386">
    <property type="term" value="F:helicase activity"/>
    <property type="evidence" value="ECO:0007669"/>
    <property type="project" value="UniProtKB-KW"/>
</dbReference>
<evidence type="ECO:0000259" key="8">
    <source>
        <dbReference type="PROSITE" id="PS51195"/>
    </source>
</evidence>
<name>A0ABU1AEP1_9BACT</name>